<evidence type="ECO:0000256" key="2">
    <source>
        <dbReference type="ARBA" id="ARBA00022729"/>
    </source>
</evidence>
<dbReference type="Gene3D" id="2.60.40.10">
    <property type="entry name" value="Immunoglobulins"/>
    <property type="match status" value="1"/>
</dbReference>
<reference evidence="7 8" key="1">
    <citation type="submission" date="2019-06" db="EMBL/GenBank/DDBJ databases">
        <title>Discovery of a novel chromosome fission-fusion reversal in muntjac.</title>
        <authorList>
            <person name="Mudd A.B."/>
            <person name="Bredeson J.V."/>
            <person name="Baum R."/>
            <person name="Hockemeyer D."/>
            <person name="Rokhsar D.S."/>
        </authorList>
    </citation>
    <scope>NUCLEOTIDE SEQUENCE [LARGE SCALE GENOMIC DNA]</scope>
    <source>
        <strain evidence="7">UCam_UCB_Mr</strain>
        <tissue evidence="7">Fibroblast cell line</tissue>
    </source>
</reference>
<dbReference type="InterPro" id="IPR032675">
    <property type="entry name" value="LRR_dom_sf"/>
</dbReference>
<dbReference type="PROSITE" id="PS50835">
    <property type="entry name" value="IG_LIKE"/>
    <property type="match status" value="1"/>
</dbReference>
<feature type="transmembrane region" description="Helical" evidence="5">
    <location>
        <begin position="287"/>
        <end position="307"/>
    </location>
</feature>
<organism evidence="7 8">
    <name type="scientific">Muntiacus reevesi</name>
    <name type="common">Reeves' muntjac</name>
    <name type="synonym">Cervus reevesi</name>
    <dbReference type="NCBI Taxonomy" id="9886"/>
    <lineage>
        <taxon>Eukaryota</taxon>
        <taxon>Metazoa</taxon>
        <taxon>Chordata</taxon>
        <taxon>Craniata</taxon>
        <taxon>Vertebrata</taxon>
        <taxon>Euteleostomi</taxon>
        <taxon>Mammalia</taxon>
        <taxon>Eutheria</taxon>
        <taxon>Laurasiatheria</taxon>
        <taxon>Artiodactyla</taxon>
        <taxon>Ruminantia</taxon>
        <taxon>Pecora</taxon>
        <taxon>Cervidae</taxon>
        <taxon>Muntiacinae</taxon>
        <taxon>Muntiacus</taxon>
    </lineage>
</organism>
<dbReference type="AlphaFoldDB" id="A0A5J5MWS9"/>
<dbReference type="InterPro" id="IPR003598">
    <property type="entry name" value="Ig_sub2"/>
</dbReference>
<dbReference type="InterPro" id="IPR000483">
    <property type="entry name" value="Cys-rich_flank_reg_C"/>
</dbReference>
<dbReference type="InterPro" id="IPR036179">
    <property type="entry name" value="Ig-like_dom_sf"/>
</dbReference>
<dbReference type="InterPro" id="IPR003599">
    <property type="entry name" value="Ig_sub"/>
</dbReference>
<dbReference type="SMART" id="SM00082">
    <property type="entry name" value="LRRCT"/>
    <property type="match status" value="1"/>
</dbReference>
<evidence type="ECO:0000259" key="6">
    <source>
        <dbReference type="PROSITE" id="PS50835"/>
    </source>
</evidence>
<dbReference type="SUPFAM" id="SSF48726">
    <property type="entry name" value="Immunoglobulin"/>
    <property type="match status" value="1"/>
</dbReference>
<keyword evidence="1" id="KW-0433">Leucine-rich repeat</keyword>
<dbReference type="Pfam" id="PF13927">
    <property type="entry name" value="Ig_3"/>
    <property type="match status" value="1"/>
</dbReference>
<evidence type="ECO:0000256" key="1">
    <source>
        <dbReference type="ARBA" id="ARBA00022614"/>
    </source>
</evidence>
<dbReference type="FunFam" id="2.60.40.10:FF:001325">
    <property type="entry name" value="Leucine rich repeat containing 24"/>
    <property type="match status" value="1"/>
</dbReference>
<dbReference type="CDD" id="cd00096">
    <property type="entry name" value="Ig"/>
    <property type="match status" value="1"/>
</dbReference>
<dbReference type="EMBL" id="VCEB01000002">
    <property type="protein sequence ID" value="KAB0384619.1"/>
    <property type="molecule type" value="Genomic_DNA"/>
</dbReference>
<keyword evidence="2" id="KW-0732">Signal</keyword>
<dbReference type="SUPFAM" id="SSF52058">
    <property type="entry name" value="L domain-like"/>
    <property type="match status" value="1"/>
</dbReference>
<keyword evidence="3" id="KW-0677">Repeat</keyword>
<keyword evidence="4" id="KW-0325">Glycoprotein</keyword>
<proteinExistence type="predicted"/>
<accession>A0A5J5MWS9</accession>
<dbReference type="SMART" id="SM00408">
    <property type="entry name" value="IGc2"/>
    <property type="match status" value="1"/>
</dbReference>
<dbReference type="InterPro" id="IPR050467">
    <property type="entry name" value="LRFN"/>
</dbReference>
<protein>
    <recommendedName>
        <fullName evidence="6">Ig-like domain-containing protein</fullName>
    </recommendedName>
</protein>
<dbReference type="Proteomes" id="UP000326062">
    <property type="component" value="Chromosome 2"/>
</dbReference>
<sequence length="365" mass="38631">TLFLQENSIARLEPGILAPLASLRHLYLHNSLHALESGAFRAVAPAGTGAHWQPAARLERRRFRRPGPTARALPSWPPAGTAAGFHLPTLAENPWRCDCALHWLGAWIKEGGQRLLSPRDKKILCAEPPRLALQSLLEVTGSSLICIPPSVHVEPLAVTANLGEDLRVACQASGYPQPQVTWTKVAQPRKGAPEVGWRGPGGLGASDTGSGMLFLTNITLAHAGKYECEASNAGGAARVPFQLLVNVSRQQQLAPAPSRAGGPVSHEPLHEAGSMAFRALGLVTQTAIAAAIVLLALTALLLATMICRRRRRHKKASGPPGEGALFLNDYSDGPLFAEGPAEAAEAPGVAQGLPLQPPSAYEIYC</sequence>
<keyword evidence="8" id="KW-1185">Reference proteome</keyword>
<evidence type="ECO:0000313" key="8">
    <source>
        <dbReference type="Proteomes" id="UP000326062"/>
    </source>
</evidence>
<dbReference type="PANTHER" id="PTHR45842">
    <property type="entry name" value="SYNAPTIC ADHESION-LIKE MOLECULE SALM"/>
    <property type="match status" value="1"/>
</dbReference>
<dbReference type="PANTHER" id="PTHR45842:SF12">
    <property type="entry name" value="KEKKON 5, ISOFORM A"/>
    <property type="match status" value="1"/>
</dbReference>
<name>A0A5J5MWS9_MUNRE</name>
<evidence type="ECO:0000313" key="7">
    <source>
        <dbReference type="EMBL" id="KAB0384619.1"/>
    </source>
</evidence>
<dbReference type="SMART" id="SM00409">
    <property type="entry name" value="IG"/>
    <property type="match status" value="1"/>
</dbReference>
<evidence type="ECO:0000256" key="5">
    <source>
        <dbReference type="SAM" id="Phobius"/>
    </source>
</evidence>
<keyword evidence="5" id="KW-0812">Transmembrane</keyword>
<feature type="non-terminal residue" evidence="7">
    <location>
        <position position="1"/>
    </location>
</feature>
<dbReference type="InterPro" id="IPR007110">
    <property type="entry name" value="Ig-like_dom"/>
</dbReference>
<keyword evidence="5" id="KW-1133">Transmembrane helix</keyword>
<keyword evidence="5" id="KW-0472">Membrane</keyword>
<evidence type="ECO:0000256" key="4">
    <source>
        <dbReference type="ARBA" id="ARBA00023180"/>
    </source>
</evidence>
<gene>
    <name evidence="7" type="ORF">FD755_006536</name>
</gene>
<dbReference type="InterPro" id="IPR013783">
    <property type="entry name" value="Ig-like_fold"/>
</dbReference>
<evidence type="ECO:0000256" key="3">
    <source>
        <dbReference type="ARBA" id="ARBA00022737"/>
    </source>
</evidence>
<comment type="caution">
    <text evidence="7">The sequence shown here is derived from an EMBL/GenBank/DDBJ whole genome shotgun (WGS) entry which is preliminary data.</text>
</comment>
<dbReference type="Gene3D" id="3.80.10.10">
    <property type="entry name" value="Ribonuclease Inhibitor"/>
    <property type="match status" value="1"/>
</dbReference>
<feature type="domain" description="Ig-like" evidence="6">
    <location>
        <begin position="149"/>
        <end position="246"/>
    </location>
</feature>